<dbReference type="InterPro" id="IPR039269">
    <property type="entry name" value="ANKFN1"/>
</dbReference>
<feature type="domain" description="Fibronectin type-III" evidence="1">
    <location>
        <begin position="542"/>
        <end position="644"/>
    </location>
</feature>
<dbReference type="Proteomes" id="UP001530293">
    <property type="component" value="Unassembled WGS sequence"/>
</dbReference>
<evidence type="ECO:0000313" key="2">
    <source>
        <dbReference type="EMBL" id="KAL3766653.1"/>
    </source>
</evidence>
<dbReference type="Gene3D" id="2.60.40.10">
    <property type="entry name" value="Immunoglobulins"/>
    <property type="match status" value="5"/>
</dbReference>
<protein>
    <recommendedName>
        <fullName evidence="1">Fibronectin type-III domain-containing protein</fullName>
    </recommendedName>
</protein>
<evidence type="ECO:0000313" key="3">
    <source>
        <dbReference type="Proteomes" id="UP001530293"/>
    </source>
</evidence>
<organism evidence="2 3">
    <name type="scientific">Discostella pseudostelligera</name>
    <dbReference type="NCBI Taxonomy" id="259834"/>
    <lineage>
        <taxon>Eukaryota</taxon>
        <taxon>Sar</taxon>
        <taxon>Stramenopiles</taxon>
        <taxon>Ochrophyta</taxon>
        <taxon>Bacillariophyta</taxon>
        <taxon>Coscinodiscophyceae</taxon>
        <taxon>Thalassiosirophycidae</taxon>
        <taxon>Stephanodiscales</taxon>
        <taxon>Stephanodiscaceae</taxon>
        <taxon>Discostella</taxon>
    </lineage>
</organism>
<dbReference type="SMART" id="SM00060">
    <property type="entry name" value="FN3"/>
    <property type="match status" value="10"/>
</dbReference>
<feature type="domain" description="Fibronectin type-III" evidence="1">
    <location>
        <begin position="1485"/>
        <end position="1578"/>
    </location>
</feature>
<dbReference type="CDD" id="cd00063">
    <property type="entry name" value="FN3"/>
    <property type="match status" value="4"/>
</dbReference>
<feature type="domain" description="Fibronectin type-III" evidence="1">
    <location>
        <begin position="57"/>
        <end position="167"/>
    </location>
</feature>
<proteinExistence type="predicted"/>
<dbReference type="PROSITE" id="PS50853">
    <property type="entry name" value="FN3"/>
    <property type="match status" value="3"/>
</dbReference>
<dbReference type="SUPFAM" id="SSF49265">
    <property type="entry name" value="Fibronectin type III"/>
    <property type="match status" value="8"/>
</dbReference>
<dbReference type="InterPro" id="IPR003961">
    <property type="entry name" value="FN3_dom"/>
</dbReference>
<name>A0ABD3MRU4_9STRA</name>
<dbReference type="EMBL" id="JALLBG020000082">
    <property type="protein sequence ID" value="KAL3766653.1"/>
    <property type="molecule type" value="Genomic_DNA"/>
</dbReference>
<dbReference type="InterPro" id="IPR013783">
    <property type="entry name" value="Ig-like_fold"/>
</dbReference>
<accession>A0ABD3MRU4</accession>
<dbReference type="PANTHER" id="PTHR21437">
    <property type="entry name" value="WIDE AWAKE"/>
    <property type="match status" value="1"/>
</dbReference>
<dbReference type="PANTHER" id="PTHR21437:SF1">
    <property type="entry name" value="WIDE AWAKE"/>
    <property type="match status" value="1"/>
</dbReference>
<keyword evidence="3" id="KW-1185">Reference proteome</keyword>
<evidence type="ECO:0000259" key="1">
    <source>
        <dbReference type="PROSITE" id="PS50853"/>
    </source>
</evidence>
<gene>
    <name evidence="2" type="ORF">ACHAWU_003409</name>
</gene>
<reference evidence="2 3" key="1">
    <citation type="submission" date="2024-10" db="EMBL/GenBank/DDBJ databases">
        <title>Updated reference genomes for cyclostephanoid diatoms.</title>
        <authorList>
            <person name="Roberts W.R."/>
            <person name="Alverson A.J."/>
        </authorList>
    </citation>
    <scope>NUCLEOTIDE SEQUENCE [LARGE SCALE GENOMIC DNA]</scope>
    <source>
        <strain evidence="2 3">AJA232-27</strain>
    </source>
</reference>
<dbReference type="Pfam" id="PF00041">
    <property type="entry name" value="fn3"/>
    <property type="match status" value="2"/>
</dbReference>
<sequence>MSRGRTFPSPSHYPTCAVLITAFFLILPSISLAWWGDADGATSEPRKIKPRVTRPSGPTNVQLFVVSRSEIGVMWEPPLFDGGKAISKYLIEWDTDKLMSSVIASPSNPYSNSVDGPLVRSEVVSSEEREYRIAGLDEGQKYYVRVSAYGDGYSPAISSEPQYVIPAGVFPGFVTRVSLTVASESGTADRLRLAWSAPKFDANGFGVLPGECAGGMSPPSVPDALTAYRVMWDTHPSLSNASVYDIPAVSGDGSPQLCCPSGADDDDDGACNIELGAEVQSVAIRYPQSSVPSGSDLFDSGAISVAYVGSQSKSIQVDVPLLGSDEVRITPTETLPINSPISTGDLFRIQNNVYVVSSVDNWPEFINISSGYISSKSDQPTSTQAYFTTPPQSCFDVSLGKSAESFRTHLSQNFDDSPFDESISVSRSTLIEPYDNDDSGETRVTGYAYHVTFSGQGFSSTVGSPVEELLIMSTPACGVPFVSDGVDVSSKVSVDVSTQVDSGSIIPGKKYYVKVAGVNSQGVGPYAPAVPVAETARSLPGLAQNCRVYAIPTASSSLRVEWDGVYPNHGQSPSSYRVDFVDVDGGISDPVSSHVVTSINELSRYSITKKGLVPGKKYKVNVIPVNELGEGAPKWFSDFNSIGLIHDGNYFTPMDYIQRSCNAVPTCDSGSVQCDEVDSADFAIVARSVPPPPKFEVGTFPNVSSRNRFSKDSVLVSFDSASYFNTAKSIGIATDKFLVEWSTSSSFEPFAANGLATLWSAEVRAQYADEERSNAIGELQLEPLTMGTQYFVRVSAHNTAGYGAKADGIPVKPMTRPDPPFDPILSRVTTDHLATLNTNIGLSDSATIGTSLLVMWQPPRIDSSNDRPDLVGDGGDAVSSYLVEWSRVSWDNYSPSVYEIILQTSSGAQGSDALGLLSGSFQILIDTTATLGTAFMGSYVSAAISADESAANLKIILENIPNIGEVEVTSPEPYTWRITFLTELGDVGVTVEENQLFEDGVVAGIVGITKVSAAISPANSAYGFEVLSEIDDHIVDGTIHYFIRHLVPGMKIFVRVSSGNQVGFGPRRNTAPAYSSPALQRPDIPTSLYSEDVPPYLSVYSPTALEVHIGPPFYDGGSPLTTFLIEWDPSPSFDSSLLRDGSSLGSARADAASRVCTSCVSDFDVLTNTLTYAGSEVTAKVLIPQRRIMVHFHDDNESYLFSVLSATASTITVSKQHLRMASLNNMRGSDGGTGSNLDILGTTFVINGLTSGRSYHVRVSSENGEMGTGKSVKTIPSKEIPRGFPLPPSAASVRVVDKNTLNVSWSSDSHTKDPSIQAFKVESFRKDIAASSSSLSFYGEQEVVEFSTSGLGIVGGTFNLFFGELDDSTNMFLSTASARNGIDFVETTYDLTPHLNRGEAFLIGEDHYSVHETEPFTSKILPLADTFSGVDDREISIFARPKTMPIAFNAIAEEVRNALERLPHVNHVEVRREIDDNYDNGYDWFVTFISNVGPQPAFSVDTSGLVGMNPLGFTITRTVPGVPPSDYNVTIIHDPTATSFDVKNLSPGKPYNIRVSSITDRGDSLPIDSVPATITPGGIPGKMPQPSIRSIDETTLLVSFEASAENNGAPVEKYFVETSSNTTFSVNSRIVVQPNHKFQRITTRAHTIPWDDNSSFTLSLGDFHGDFTVAVGDGSTTVRVQNGDNVLERSSGTTSLSAVVPRGDFVSVGGVEFRVCLSASYPHDDSRISLCSQNNAVEVANFYSNSAVNIVDELPIFILDTSLGAAQSPTVGDIFLRTVDALGSSKDIRPRLRRGDLIRVGHPKLGETFRVSTDPERAFTDRVVPLSSVEDANTAASLSSKSLDHATYEVQSFFFRSSSDAITLTPSDILSSGYRIRFKSETSKRTAAAGAGGCLKWDGGADDIKVELESMAEVESVDVTREDLPPVLGGAGAGVKYYVTFTGSNVRGNVPPLQIVDVGSNGCLDAQLLGGKFGDDIAPIEVQQVEIPYVPFYDIQTTADIPYDASSADMKAALESLSQACTVNVSRQVNRHGFSWDVTFVENEGASYSPLLALSANGANLSADIDPGVSVVDIHHVEVTTPYGGTPVFARVAAVNSFGIGPYTLSNPRAAEASAQPPSEPVDVVAEAISDSEILVQWNPPLANGGRSITHYKIEYDHLPSFTGGQKSGPSGSISLSSSVVGSVSDVQSVTVKIDKNGLLDKEVLFLSGTFSLSFDGQKTGQLSYNASPEEVKTALEALCNVSEVTVKRSIHCSPESSVGCMSPEGYTWLVTFVSLNHQGDQHYRHISKLASRFSHKLSVDGSYLFECSDVSRTTCTIGGRAVANIGTVQEAQEIDIASSSFTVSIGGETSEVINLGDSLSDVEHKLNSYSRNGIGKISVSCPGCTEDVVSSGDSLLLYFASYRGDLPLVIVSDPSAIVRELVKGCEQFVVGRAPYSTVISGLSSVHDWYVRVFAYNGVGEGLPELAWPYPLRLTAVAPQAPTNIKVSVQDATSLEAAWDRPRSIGATELSTFIVQYDTSYTFATRNGMPLGQMTVNEADVDASIAVVSQSFPNSIDPILRRRIFIDNADAISHGAIGPGVILTIDGRQLTVLSVNDDSCGVACLTMNKDYDGSNASGSKIYLGLDPRHYRLSITGLIPGVAYFVRVAAANEQSVGPFSFDSYPFTPVSSTPMDVPSVLPWAAVSAISPDELLVDFGHPLGKPYGANGSPASKYHVELATGVDEIQMLQVTSTTMTNSSFSLMFDGDRTGCIVFGASAGTMENAIETLTRIDDVLVTRTQSSLLFEYVITFVGPTVAKMDQPLLAFDSSSFCADNDVEINIFPMQDGTQSFRPEIIALSTEADGEVSGFIELSVGYQGEYIKIVSVDNQPAQFMVDPGSRLVDTMGYDLTSVLHPGEMIVVGQEKMEVRAVRESEIEVKENHIRGTSGVAVPGYRMNNYIGSATIFPGGNSLTEINGLNLESVLRPGEVIEVFTDSFGGNEYLTVTSVAASSVSFSPRFSGIITETPIYVRSSAILPVTSSSALMQSAIESLLQSSGLVEVSREGPNPSEGFTWYITFYSNMGMSSCSYSSFCLTASTEAVAYISVDGLGRGYDGHYVQSGFNDGRPRYELLEKSCHILFEFASSEWRLYDDTGSVVSFAVSADTSVPLSGWSNGAVFALSDGSIPLLLGQNAVAEVTILQNDVQQSFDESTLVYSEEILSGEREVQEVALLSDDDDVSGSFELSFGAISQNVIVYSHESAEDFSVKLQSLSGVGRVSVESTNPPDRFGRAWSITFLSNSGDVPLLRHHGTADLLGSDVTLSIREKVKGTHGQHHILVDGLDEGNTYSARISAENEAGIGLSTSSQVLGVYPMSRSVSSPPGSPILELGTVTKSRANVKYSEPPSNGNKILSYKFEWTTASSFNTPARANINVSCSDGSLIWGMFQFTYGKESGSKKETSVPIDIRSKDVEISQVLNTFKLLNEVEVMTITSDTSEVALDIMFLHDVGPIGELSLDTEKMQCQSEGLPVDSTIIMTVEGSTPSNYGSKEISADDASCGSVYLGEFSAVQYLTLVASFDAVTAGSYQLSLGGEATVCIPFDASESQMKDALETLENVEKVHVTANVASIGSQFPNEYTISFIGNYAYGDWPALQVNTSFGDGECDPFVGGLDHRAIIMPIRDESLCLNGAENMFAIVAESMTSIGGTFDIHYDHGSATDVSVHASASEMREILAQLISPDVMVSMHDHDDVGEGVAWAVTYPGHLPRIDHIRVVDTYVTGRNARVDAYPMIVVETFSAENDSSGDFRIMIDGEFTAPLSYRASQAKILQEMHRLTGIGKVNMLGPANGDDLSSVNLRAMVDDSLVEDSHKTIAIVGDFTSTFSPGDKLVVGTCELDVKRVAHYDFDETHGAGQLYHTHYSTSLETSNARVHGFSIMQTYHSNESLNFADDCSQDNGVNVEVRAGSYLDTGKGAAHSMIVKAFTADLNNIVVIPERNWRGTAPRVFFKRPYGIAPRTFTLAGMKDMKNYIIRASARNSQGFGPPSQPIGIKLASTVPSAPRAVLLF</sequence>
<comment type="caution">
    <text evidence="2">The sequence shown here is derived from an EMBL/GenBank/DDBJ whole genome shotgun (WGS) entry which is preliminary data.</text>
</comment>
<dbReference type="InterPro" id="IPR036116">
    <property type="entry name" value="FN3_sf"/>
</dbReference>